<keyword evidence="6" id="KW-1185">Reference proteome</keyword>
<dbReference type="PANTHER" id="PTHR37829:SF3">
    <property type="entry name" value="PROTEIN JAYE-RELATED"/>
    <property type="match status" value="1"/>
</dbReference>
<dbReference type="InterPro" id="IPR058531">
    <property type="entry name" value="Baseplate_J_M"/>
</dbReference>
<evidence type="ECO:0000313" key="5">
    <source>
        <dbReference type="EMBL" id="OAT81111.1"/>
    </source>
</evidence>
<feature type="domain" description="Baseplate J-like central" evidence="3">
    <location>
        <begin position="203"/>
        <end position="280"/>
    </location>
</feature>
<dbReference type="PANTHER" id="PTHR37829">
    <property type="entry name" value="PHAGE-LIKE ELEMENT PBSX PROTEIN XKDT"/>
    <property type="match status" value="1"/>
</dbReference>
<dbReference type="EMBL" id="LYVF01000168">
    <property type="protein sequence ID" value="OAT81111.1"/>
    <property type="molecule type" value="Genomic_DNA"/>
</dbReference>
<comment type="similarity">
    <text evidence="1">Belongs to the Mu gp47/PBSX XkdT family.</text>
</comment>
<reference evidence="5 6" key="1">
    <citation type="submission" date="2016-04" db="EMBL/GenBank/DDBJ databases">
        <authorList>
            <person name="Evans L.H."/>
            <person name="Alamgir A."/>
            <person name="Owens N."/>
            <person name="Weber N.D."/>
            <person name="Virtaneva K."/>
            <person name="Barbian K."/>
            <person name="Babar A."/>
            <person name="Rosenke K."/>
        </authorList>
    </citation>
    <scope>NUCLEOTIDE SEQUENCE [LARGE SCALE GENOMIC DNA]</scope>
    <source>
        <strain evidence="5 6">LMa1</strain>
    </source>
</reference>
<dbReference type="Proteomes" id="UP000078532">
    <property type="component" value="Unassembled WGS sequence"/>
</dbReference>
<comment type="caution">
    <text evidence="5">The sequence shown here is derived from an EMBL/GenBank/DDBJ whole genome shotgun (WGS) entry which is preliminary data.</text>
</comment>
<evidence type="ECO:0000259" key="2">
    <source>
        <dbReference type="Pfam" id="PF04865"/>
    </source>
</evidence>
<dbReference type="AlphaFoldDB" id="A0A1B7LDH8"/>
<dbReference type="Pfam" id="PF26078">
    <property type="entry name" value="Baseplate_J_M"/>
    <property type="match status" value="1"/>
</dbReference>
<protein>
    <submittedName>
        <fullName evidence="5">Uncharacterized protein</fullName>
    </submittedName>
</protein>
<evidence type="ECO:0000313" key="6">
    <source>
        <dbReference type="Proteomes" id="UP000078532"/>
    </source>
</evidence>
<sequence>MADIVLPDFLQDETEEQIMARMIARLPSDLDVSEGSYLWDALAPVAAEIVQMKMEAREILKRAFIQFSYGEYVDARVADRGITRKPAVKATGQVQVTGTPATVIPAGTVFSTTADLVTGTAAVEFISTAQVTIGADGTTLVDIEAVEPGPEGNVPAGAINQLVVPIAGVTAVTNLQATSGGASEESDEALIARYLEQVQRSPGAGNKNDYIRWAKEVPGVGDAICIPLWDGPGTVKVVIVDSTGAPANSALVEQVQNYISPAPGTGEGRAPIGASVTVTAPTTVTIDVSATLSYAAGYDPASVRAEVEAAIDTLIKGLKIGEDVRYAAIANAIFETHGVADYSNLLVNGGTSNVTIAEDAKAVKGAVNLT</sequence>
<evidence type="ECO:0000256" key="1">
    <source>
        <dbReference type="ARBA" id="ARBA00038087"/>
    </source>
</evidence>
<dbReference type="RefSeq" id="WP_066669138.1">
    <property type="nucleotide sequence ID" value="NZ_LYVF01000168.1"/>
</dbReference>
<feature type="domain" description="Baseplate protein J-like barrel" evidence="2">
    <location>
        <begin position="93"/>
        <end position="181"/>
    </location>
</feature>
<dbReference type="Pfam" id="PF04865">
    <property type="entry name" value="Baseplate_J"/>
    <property type="match status" value="1"/>
</dbReference>
<proteinExistence type="inferred from homology"/>
<gene>
    <name evidence="5" type="ORF">A6M21_11930</name>
</gene>
<dbReference type="STRING" id="1838280.A6M21_11930"/>
<dbReference type="InterPro" id="IPR058530">
    <property type="entry name" value="Baseplate_J-like_C"/>
</dbReference>
<accession>A0A1B7LDH8</accession>
<evidence type="ECO:0000259" key="3">
    <source>
        <dbReference type="Pfam" id="PF26078"/>
    </source>
</evidence>
<name>A0A1B7LDH8_9FIRM</name>
<dbReference type="OrthoDB" id="2554267at2"/>
<dbReference type="Pfam" id="PF26079">
    <property type="entry name" value="Baseplate_J_C"/>
    <property type="match status" value="1"/>
</dbReference>
<organism evidence="5 6">
    <name type="scientific">Desulfotomaculum copahuensis</name>
    <dbReference type="NCBI Taxonomy" id="1838280"/>
    <lineage>
        <taxon>Bacteria</taxon>
        <taxon>Bacillati</taxon>
        <taxon>Bacillota</taxon>
        <taxon>Clostridia</taxon>
        <taxon>Eubacteriales</taxon>
        <taxon>Desulfotomaculaceae</taxon>
        <taxon>Desulfotomaculum</taxon>
    </lineage>
</organism>
<dbReference type="InterPro" id="IPR052399">
    <property type="entry name" value="Phage_Baseplate_Assmbl_Protein"/>
</dbReference>
<dbReference type="InterPro" id="IPR006949">
    <property type="entry name" value="Barrel_Baseplate_J-like"/>
</dbReference>
<feature type="domain" description="Baseplate J-like C-terminal" evidence="4">
    <location>
        <begin position="286"/>
        <end position="369"/>
    </location>
</feature>
<evidence type="ECO:0000259" key="4">
    <source>
        <dbReference type="Pfam" id="PF26079"/>
    </source>
</evidence>